<sequence length="222" mass="24064">MKRLQPSPHRAGDGLAFGITEVGSGAQRVAAAVLLADAMRDNPLHVQAFGADPARRRQRLFRFMEALVRHVQSHGTLLGAYAQGELVGVLGMMKPGCCRPTGWAALRFAAVIMTSNPPVGAVRIGRWLAAWARNDPSGFHWHIGPLAVASAYRRQGVGRHLMVHCCGQMDALAAVAWLETDLAINARFYESLGFVTAQHEPVLGVPNWFMRRAPVEGGDQPA</sequence>
<evidence type="ECO:0000313" key="3">
    <source>
        <dbReference type="Proteomes" id="UP000239326"/>
    </source>
</evidence>
<dbReference type="Gene3D" id="3.40.630.30">
    <property type="match status" value="1"/>
</dbReference>
<gene>
    <name evidence="2" type="ORF">C6571_00755</name>
</gene>
<name>A0A2S0MVV7_9BURK</name>
<organism evidence="2 3">
    <name type="scientific">Simplicispira suum</name>
    <dbReference type="NCBI Taxonomy" id="2109915"/>
    <lineage>
        <taxon>Bacteria</taxon>
        <taxon>Pseudomonadati</taxon>
        <taxon>Pseudomonadota</taxon>
        <taxon>Betaproteobacteria</taxon>
        <taxon>Burkholderiales</taxon>
        <taxon>Comamonadaceae</taxon>
        <taxon>Simplicispira</taxon>
    </lineage>
</organism>
<dbReference type="AlphaFoldDB" id="A0A2S0MVV7"/>
<proteinExistence type="predicted"/>
<keyword evidence="3" id="KW-1185">Reference proteome</keyword>
<dbReference type="CDD" id="cd04301">
    <property type="entry name" value="NAT_SF"/>
    <property type="match status" value="1"/>
</dbReference>
<dbReference type="InterPro" id="IPR016181">
    <property type="entry name" value="Acyl_CoA_acyltransferase"/>
</dbReference>
<dbReference type="GO" id="GO:0016747">
    <property type="term" value="F:acyltransferase activity, transferring groups other than amino-acyl groups"/>
    <property type="evidence" value="ECO:0007669"/>
    <property type="project" value="InterPro"/>
</dbReference>
<dbReference type="Proteomes" id="UP000239326">
    <property type="component" value="Chromosome"/>
</dbReference>
<dbReference type="Pfam" id="PF00583">
    <property type="entry name" value="Acetyltransf_1"/>
    <property type="match status" value="1"/>
</dbReference>
<dbReference type="PANTHER" id="PTHR42791">
    <property type="entry name" value="GNAT FAMILY ACETYLTRANSFERASE"/>
    <property type="match status" value="1"/>
</dbReference>
<feature type="domain" description="N-acetyltransferase" evidence="1">
    <location>
        <begin position="33"/>
        <end position="215"/>
    </location>
</feature>
<dbReference type="InterPro" id="IPR000182">
    <property type="entry name" value="GNAT_dom"/>
</dbReference>
<dbReference type="SUPFAM" id="SSF55729">
    <property type="entry name" value="Acyl-CoA N-acyltransferases (Nat)"/>
    <property type="match status" value="1"/>
</dbReference>
<evidence type="ECO:0000313" key="2">
    <source>
        <dbReference type="EMBL" id="AVO40018.1"/>
    </source>
</evidence>
<accession>A0A2S0MVV7</accession>
<dbReference type="InterPro" id="IPR052523">
    <property type="entry name" value="Trichothecene_AcTrans"/>
</dbReference>
<evidence type="ECO:0000259" key="1">
    <source>
        <dbReference type="PROSITE" id="PS51186"/>
    </source>
</evidence>
<reference evidence="2 3" key="1">
    <citation type="submission" date="2018-03" db="EMBL/GenBank/DDBJ databases">
        <title>Genome sequencing of Simplicispira sp.</title>
        <authorList>
            <person name="Kim S.-J."/>
            <person name="Heo J."/>
            <person name="Kwon S.-W."/>
        </authorList>
    </citation>
    <scope>NUCLEOTIDE SEQUENCE [LARGE SCALE GENOMIC DNA]</scope>
    <source>
        <strain evidence="2 3">SC1-8</strain>
    </source>
</reference>
<dbReference type="EMBL" id="CP027669">
    <property type="protein sequence ID" value="AVO40018.1"/>
    <property type="molecule type" value="Genomic_DNA"/>
</dbReference>
<dbReference type="PANTHER" id="PTHR42791:SF1">
    <property type="entry name" value="N-ACETYLTRANSFERASE DOMAIN-CONTAINING PROTEIN"/>
    <property type="match status" value="1"/>
</dbReference>
<dbReference type="KEGG" id="simp:C6571_00755"/>
<protein>
    <submittedName>
        <fullName evidence="2">N-acetyltransferase</fullName>
    </submittedName>
</protein>
<dbReference type="OrthoDB" id="7057833at2"/>
<dbReference type="PROSITE" id="PS51186">
    <property type="entry name" value="GNAT"/>
    <property type="match status" value="1"/>
</dbReference>
<keyword evidence="2" id="KW-0808">Transferase</keyword>